<dbReference type="InterPro" id="IPR026960">
    <property type="entry name" value="RVT-Znf"/>
</dbReference>
<evidence type="ECO:0008006" key="6">
    <source>
        <dbReference type="Google" id="ProtNLM"/>
    </source>
</evidence>
<gene>
    <name evidence="4" type="ORF">TSUD_190480</name>
</gene>
<dbReference type="InterPro" id="IPR012337">
    <property type="entry name" value="RNaseH-like_sf"/>
</dbReference>
<evidence type="ECO:0000259" key="2">
    <source>
        <dbReference type="Pfam" id="PF13456"/>
    </source>
</evidence>
<accession>A0A2Z6N8I3</accession>
<dbReference type="AlphaFoldDB" id="A0A2Z6N8I3"/>
<dbReference type="PANTHER" id="PTHR33116:SF80">
    <property type="entry name" value="REVERSE TRANSCRIPTASE ZINC-BINDING DOMAIN-CONTAINING PROTEIN"/>
    <property type="match status" value="1"/>
</dbReference>
<dbReference type="Pfam" id="PF13966">
    <property type="entry name" value="zf-RVT"/>
    <property type="match status" value="1"/>
</dbReference>
<dbReference type="Gene3D" id="3.30.420.10">
    <property type="entry name" value="Ribonuclease H-like superfamily/Ribonuclease H"/>
    <property type="match status" value="1"/>
</dbReference>
<evidence type="ECO:0000259" key="3">
    <source>
        <dbReference type="Pfam" id="PF13966"/>
    </source>
</evidence>
<dbReference type="GO" id="GO:0003676">
    <property type="term" value="F:nucleic acid binding"/>
    <property type="evidence" value="ECO:0007669"/>
    <property type="project" value="InterPro"/>
</dbReference>
<dbReference type="InterPro" id="IPR036397">
    <property type="entry name" value="RNaseH_sf"/>
</dbReference>
<protein>
    <recommendedName>
        <fullName evidence="6">Reverse transcriptase domain-containing protein</fullName>
    </recommendedName>
</protein>
<dbReference type="InterPro" id="IPR002156">
    <property type="entry name" value="RNaseH_domain"/>
</dbReference>
<dbReference type="GO" id="GO:0004523">
    <property type="term" value="F:RNA-DNA hybrid ribonuclease activity"/>
    <property type="evidence" value="ECO:0007669"/>
    <property type="project" value="InterPro"/>
</dbReference>
<dbReference type="SUPFAM" id="SSF53098">
    <property type="entry name" value="Ribonuclease H-like"/>
    <property type="match status" value="1"/>
</dbReference>
<dbReference type="Pfam" id="PF13456">
    <property type="entry name" value="RVT_3"/>
    <property type="match status" value="1"/>
</dbReference>
<dbReference type="CDD" id="cd01650">
    <property type="entry name" value="RT_nLTR_like"/>
    <property type="match status" value="1"/>
</dbReference>
<dbReference type="EMBL" id="DF973848">
    <property type="protein sequence ID" value="GAU41148.1"/>
    <property type="molecule type" value="Genomic_DNA"/>
</dbReference>
<feature type="domain" description="Reverse transcriptase" evidence="1">
    <location>
        <begin position="400"/>
        <end position="534"/>
    </location>
</feature>
<reference evidence="5" key="1">
    <citation type="journal article" date="2017" name="Front. Plant Sci.">
        <title>Climate Clever Clovers: New Paradigm to Reduce the Environmental Footprint of Ruminants by Breeding Low Methanogenic Forages Utilizing Haplotype Variation.</title>
        <authorList>
            <person name="Kaur P."/>
            <person name="Appels R."/>
            <person name="Bayer P.E."/>
            <person name="Keeble-Gagnere G."/>
            <person name="Wang J."/>
            <person name="Hirakawa H."/>
            <person name="Shirasawa K."/>
            <person name="Vercoe P."/>
            <person name="Stefanova K."/>
            <person name="Durmic Z."/>
            <person name="Nichols P."/>
            <person name="Revell C."/>
            <person name="Isobe S.N."/>
            <person name="Edwards D."/>
            <person name="Erskine W."/>
        </authorList>
    </citation>
    <scope>NUCLEOTIDE SEQUENCE [LARGE SCALE GENOMIC DNA]</scope>
    <source>
        <strain evidence="5">cv. Daliak</strain>
    </source>
</reference>
<dbReference type="Gene3D" id="3.60.10.10">
    <property type="entry name" value="Endonuclease/exonuclease/phosphatase"/>
    <property type="match status" value="1"/>
</dbReference>
<dbReference type="InterPro" id="IPR043502">
    <property type="entry name" value="DNA/RNA_pol_sf"/>
</dbReference>
<organism evidence="4 5">
    <name type="scientific">Trifolium subterraneum</name>
    <name type="common">Subterranean clover</name>
    <dbReference type="NCBI Taxonomy" id="3900"/>
    <lineage>
        <taxon>Eukaryota</taxon>
        <taxon>Viridiplantae</taxon>
        <taxon>Streptophyta</taxon>
        <taxon>Embryophyta</taxon>
        <taxon>Tracheophyta</taxon>
        <taxon>Spermatophyta</taxon>
        <taxon>Magnoliopsida</taxon>
        <taxon>eudicotyledons</taxon>
        <taxon>Gunneridae</taxon>
        <taxon>Pentapetalae</taxon>
        <taxon>rosids</taxon>
        <taxon>fabids</taxon>
        <taxon>Fabales</taxon>
        <taxon>Fabaceae</taxon>
        <taxon>Papilionoideae</taxon>
        <taxon>50 kb inversion clade</taxon>
        <taxon>NPAAA clade</taxon>
        <taxon>Hologalegina</taxon>
        <taxon>IRL clade</taxon>
        <taxon>Trifolieae</taxon>
        <taxon>Trifolium</taxon>
    </lineage>
</organism>
<dbReference type="CDD" id="cd06222">
    <property type="entry name" value="RNase_H_like"/>
    <property type="match status" value="1"/>
</dbReference>
<dbReference type="SUPFAM" id="SSF56219">
    <property type="entry name" value="DNase I-like"/>
    <property type="match status" value="1"/>
</dbReference>
<sequence length="1240" mass="141402">MAAIYASTCHLKRRELWQSLSNLQTQYKALWCFIGDFNAIMGAHEHRGFAIPSRAAIDDFQKWTDNSLLLHLPTTGAHFSWSNRRGGIRHTERRLDRSLCNQDWVDFCTSISCSTLVRNRSDHFPLLLEIQCNSHKYMSSFKFLRMWSTHDNCKETIANSWKEPIIGCPMYILNNKLKRLKVRLKDWNKDVFGNIHDYVKEAESKLQDIQLEIQSNGHSDQLMSLEKVAQCDLDKALERQELFWKEKSRTKWHMEGDRNTTYFHRLAKIKNATKLISYLKNGTEVINEPSQLAEHVVNYFQNLLCTNPLVQDTLLVEDLIPPLVGDSVNNMLTMLPSKEEIKNAVFDLNKDSAPGPDGFGAYFFQHYWEIIHEDVVNAVVQFFSSGWILPNFNSNTLILIPKTDSADSIDQFRPIALANFKFKIISKVLADRLAQILPSVIYKEQRGFIHGRNIKDCIGLASEAINLLHNKSFGGNLALKIDISKAFDTLDWSFLIKVLKQFGFNTKFCNLIQVILESAHMSISINGAQHGFFKYLFTDYAINSGQVINASKSTIYPGGISQVRLANLVNLIGFNIGSMPFNYLGVPIFKGKPKARYFYSIADKIKAKLSAWKASLLSIAGRVQLVKSVIQSMLIYSVSIYSWPVSLLKSIETWSRNFIWSGDISQKKLVTVSWKKICVPMDEGGLGLRSLISINEAANLKLCWEFLNTDEDWAHILRSRVLRGQNAINHHIFSSLWSSIKSEMTIIKENSCWKVGTGHSINLWNDAWCGVPLAQSLHIHQSVINGLPQQVSDIILNQQWHIPSGLNLLFPNLQNLVHHITLPVDSIPDQLCWKHSSSGIISWNSAYEFKRKKSTTKHWAKSIWSNDIPPSKSLLAWRLMHDKLPTDEKLMERGCNLPSMCSVCHNFAESTFHLFFECTFAQSIWCWFASVLNTTLQFQSIEDIWQLSRNHARFNSKVPLWKSEVAWILSNTSLTGNHTRCASSSSIRDFMILKRLNISIHPPLPLVIKEVIWHPPLENWVKCNTDGAANNLTSSCGGIFRNHNADFLCGFAENTGLKSAFMAELCGAMRAIELAHNRNWTNLWPESDSSLVVQAFSAASLVPWEEGNQCADKLANIGLGLDNFTFWNELPPQISSPFVDNRLGKPSFRPEEGEIELRLWHEIWKKIVENEEQERKMKRELVEGIIIEELESPVIFGLRVGYRSRSEPVCAVRRNERSVSRVVCQLCFLGDLFVVSTLAP</sequence>
<dbReference type="InterPro" id="IPR036691">
    <property type="entry name" value="Endo/exonu/phosph_ase_sf"/>
</dbReference>
<dbReference type="SUPFAM" id="SSF56672">
    <property type="entry name" value="DNA/RNA polymerases"/>
    <property type="match status" value="1"/>
</dbReference>
<proteinExistence type="predicted"/>
<dbReference type="InterPro" id="IPR044730">
    <property type="entry name" value="RNase_H-like_dom_plant"/>
</dbReference>
<evidence type="ECO:0000259" key="1">
    <source>
        <dbReference type="Pfam" id="PF00078"/>
    </source>
</evidence>
<name>A0A2Z6N8I3_TRISU</name>
<evidence type="ECO:0000313" key="4">
    <source>
        <dbReference type="EMBL" id="GAU41148.1"/>
    </source>
</evidence>
<feature type="domain" description="Reverse transcriptase zinc-binding" evidence="3">
    <location>
        <begin position="843"/>
        <end position="925"/>
    </location>
</feature>
<feature type="domain" description="RNase H type-1" evidence="2">
    <location>
        <begin position="1024"/>
        <end position="1096"/>
    </location>
</feature>
<dbReference type="InterPro" id="IPR000477">
    <property type="entry name" value="RT_dom"/>
</dbReference>
<dbReference type="Proteomes" id="UP000242715">
    <property type="component" value="Unassembled WGS sequence"/>
</dbReference>
<keyword evidence="5" id="KW-1185">Reference proteome</keyword>
<dbReference type="OrthoDB" id="1430711at2759"/>
<evidence type="ECO:0000313" key="5">
    <source>
        <dbReference type="Proteomes" id="UP000242715"/>
    </source>
</evidence>
<dbReference type="PANTHER" id="PTHR33116">
    <property type="entry name" value="REVERSE TRANSCRIPTASE ZINC-BINDING DOMAIN-CONTAINING PROTEIN-RELATED-RELATED"/>
    <property type="match status" value="1"/>
</dbReference>
<dbReference type="Pfam" id="PF00078">
    <property type="entry name" value="RVT_1"/>
    <property type="match status" value="1"/>
</dbReference>